<keyword evidence="1" id="KW-0812">Transmembrane</keyword>
<keyword evidence="3" id="KW-1185">Reference proteome</keyword>
<accession>A0ABS3LBR6</accession>
<keyword evidence="1" id="KW-1133">Transmembrane helix</keyword>
<evidence type="ECO:0000256" key="1">
    <source>
        <dbReference type="SAM" id="Phobius"/>
    </source>
</evidence>
<reference evidence="2 3" key="1">
    <citation type="submission" date="2021-03" db="EMBL/GenBank/DDBJ databases">
        <title>Enterococcal diversity collection.</title>
        <authorList>
            <person name="Gilmore M.S."/>
            <person name="Schwartzman J."/>
            <person name="Van Tyne D."/>
            <person name="Martin M."/>
            <person name="Earl A.M."/>
            <person name="Manson A.L."/>
            <person name="Straub T."/>
            <person name="Salamzade R."/>
            <person name="Saavedra J."/>
            <person name="Lebreton F."/>
            <person name="Prichula J."/>
            <person name="Schaufler K."/>
            <person name="Gaca A."/>
            <person name="Sgardioli B."/>
            <person name="Wagenaar J."/>
            <person name="Strong T."/>
        </authorList>
    </citation>
    <scope>NUCLEOTIDE SEQUENCE [LARGE SCALE GENOMIC DNA]</scope>
    <source>
        <strain evidence="2 3">669A</strain>
    </source>
</reference>
<feature type="transmembrane region" description="Helical" evidence="1">
    <location>
        <begin position="46"/>
        <end position="63"/>
    </location>
</feature>
<protein>
    <submittedName>
        <fullName evidence="2">Uncharacterized protein</fullName>
    </submittedName>
</protein>
<gene>
    <name evidence="2" type="ORF">JZO70_12950</name>
</gene>
<dbReference type="Proteomes" id="UP000664601">
    <property type="component" value="Unassembled WGS sequence"/>
</dbReference>
<keyword evidence="1" id="KW-0472">Membrane</keyword>
<feature type="transmembrane region" description="Helical" evidence="1">
    <location>
        <begin position="12"/>
        <end position="34"/>
    </location>
</feature>
<evidence type="ECO:0000313" key="2">
    <source>
        <dbReference type="EMBL" id="MBO1307078.1"/>
    </source>
</evidence>
<comment type="caution">
    <text evidence="2">The sequence shown here is derived from an EMBL/GenBank/DDBJ whole genome shotgun (WGS) entry which is preliminary data.</text>
</comment>
<evidence type="ECO:0000313" key="3">
    <source>
        <dbReference type="Proteomes" id="UP000664601"/>
    </source>
</evidence>
<proteinExistence type="predicted"/>
<dbReference type="EMBL" id="JAFREM010000019">
    <property type="protein sequence ID" value="MBO1307078.1"/>
    <property type="molecule type" value="Genomic_DNA"/>
</dbReference>
<organism evidence="2 3">
    <name type="scientific">Candidatus Enterococcus moelleringii</name>
    <dbReference type="NCBI Taxonomy" id="2815325"/>
    <lineage>
        <taxon>Bacteria</taxon>
        <taxon>Bacillati</taxon>
        <taxon>Bacillota</taxon>
        <taxon>Bacilli</taxon>
        <taxon>Lactobacillales</taxon>
        <taxon>Enterococcaceae</taxon>
        <taxon>Enterococcus</taxon>
    </lineage>
</organism>
<name>A0ABS3LBR6_9ENTE</name>
<sequence length="67" mass="7415">MDEIAAGFLRAFFEKLVLFWALLLFIVILYRYFIGGGLPITIDGPIFYATGALSVAASVYLAIPKKK</sequence>
<dbReference type="RefSeq" id="WP_207674008.1">
    <property type="nucleotide sequence ID" value="NZ_JAFREM010000019.1"/>
</dbReference>